<name>A0A7K1UT26_9NOCA</name>
<accession>A0A7K1UT26</accession>
<organism evidence="2 3">
    <name type="scientific">Nocardia terrae</name>
    <dbReference type="NCBI Taxonomy" id="2675851"/>
    <lineage>
        <taxon>Bacteria</taxon>
        <taxon>Bacillati</taxon>
        <taxon>Actinomycetota</taxon>
        <taxon>Actinomycetes</taxon>
        <taxon>Mycobacteriales</taxon>
        <taxon>Nocardiaceae</taxon>
        <taxon>Nocardia</taxon>
    </lineage>
</organism>
<dbReference type="SUPFAM" id="SSF52799">
    <property type="entry name" value="(Phosphotyrosine protein) phosphatases II"/>
    <property type="match status" value="1"/>
</dbReference>
<proteinExistence type="predicted"/>
<keyword evidence="1" id="KW-0732">Signal</keyword>
<evidence type="ECO:0000313" key="2">
    <source>
        <dbReference type="EMBL" id="MVU77503.1"/>
    </source>
</evidence>
<dbReference type="InterPro" id="IPR029021">
    <property type="entry name" value="Prot-tyrosine_phosphatase-like"/>
</dbReference>
<evidence type="ECO:0000256" key="1">
    <source>
        <dbReference type="SAM" id="SignalP"/>
    </source>
</evidence>
<gene>
    <name evidence="2" type="ORF">GPX89_09615</name>
</gene>
<protein>
    <submittedName>
        <fullName evidence="2">Protein-tyrosine-phosphatase</fullName>
    </submittedName>
</protein>
<feature type="signal peptide" evidence="1">
    <location>
        <begin position="1"/>
        <end position="29"/>
    </location>
</feature>
<comment type="caution">
    <text evidence="2">The sequence shown here is derived from an EMBL/GenBank/DDBJ whole genome shotgun (WGS) entry which is preliminary data.</text>
</comment>
<keyword evidence="3" id="KW-1185">Reference proteome</keyword>
<dbReference type="AlphaFoldDB" id="A0A7K1UT26"/>
<dbReference type="RefSeq" id="WP_157386830.1">
    <property type="nucleotide sequence ID" value="NZ_WRPP01000001.1"/>
</dbReference>
<sequence>MIRSRGVHLTLTFAALAAAGLGQAGPAAATPPPDPTPAVVLGIGERTLPLPGVENARDVGGYATADGRVVRTGLVYRTANLSQASDLALAYLSDHGLKLDEDLRSVSEVALIPDRVPAGAVFRNADVIGQNPVPALSTFAASVELYRAFITTPGANEGFSQVLRDIIATPDGTVLFHCMSGNDRTGWTAAVLLTILGVDRATVYYDYLLSNFYHDAAPGDARHGVVPVALDSAFDQANQTYGSFDAYVHNGLRLTDGDIAALKAKMLS</sequence>
<dbReference type="InterPro" id="IPR016130">
    <property type="entry name" value="Tyr_Pase_AS"/>
</dbReference>
<dbReference type="Pfam" id="PF13350">
    <property type="entry name" value="Y_phosphatase3"/>
    <property type="match status" value="1"/>
</dbReference>
<dbReference type="PROSITE" id="PS00383">
    <property type="entry name" value="TYR_PHOSPHATASE_1"/>
    <property type="match status" value="1"/>
</dbReference>
<dbReference type="Proteomes" id="UP000466794">
    <property type="component" value="Unassembled WGS sequence"/>
</dbReference>
<dbReference type="GO" id="GO:0004721">
    <property type="term" value="F:phosphoprotein phosphatase activity"/>
    <property type="evidence" value="ECO:0007669"/>
    <property type="project" value="InterPro"/>
</dbReference>
<evidence type="ECO:0000313" key="3">
    <source>
        <dbReference type="Proteomes" id="UP000466794"/>
    </source>
</evidence>
<dbReference type="Gene3D" id="3.90.190.10">
    <property type="entry name" value="Protein tyrosine phosphatase superfamily"/>
    <property type="match status" value="1"/>
</dbReference>
<reference evidence="2 3" key="1">
    <citation type="submission" date="2019-12" db="EMBL/GenBank/DDBJ databases">
        <title>Nocardia sp. nov. ET3-3 isolated from soil.</title>
        <authorList>
            <person name="Kanchanasin P."/>
            <person name="Tanasupawat S."/>
            <person name="Yuki M."/>
            <person name="Kudo T."/>
        </authorList>
    </citation>
    <scope>NUCLEOTIDE SEQUENCE [LARGE SCALE GENOMIC DNA]</scope>
    <source>
        <strain evidence="2 3">ET3-3</strain>
    </source>
</reference>
<feature type="chain" id="PRO_5029747822" evidence="1">
    <location>
        <begin position="30"/>
        <end position="268"/>
    </location>
</feature>
<dbReference type="InterPro" id="IPR026893">
    <property type="entry name" value="Tyr/Ser_Pase_IphP-type"/>
</dbReference>
<dbReference type="EMBL" id="WRPP01000001">
    <property type="protein sequence ID" value="MVU77503.1"/>
    <property type="molecule type" value="Genomic_DNA"/>
</dbReference>